<proteinExistence type="predicted"/>
<feature type="region of interest" description="Disordered" evidence="1">
    <location>
        <begin position="622"/>
        <end position="645"/>
    </location>
</feature>
<dbReference type="EMBL" id="BTGC01000001">
    <property type="protein sequence ID" value="GMM49342.1"/>
    <property type="molecule type" value="Genomic_DNA"/>
</dbReference>
<feature type="compositionally biased region" description="Basic and acidic residues" evidence="1">
    <location>
        <begin position="359"/>
        <end position="437"/>
    </location>
</feature>
<feature type="compositionally biased region" description="Basic and acidic residues" evidence="1">
    <location>
        <begin position="102"/>
        <end position="129"/>
    </location>
</feature>
<feature type="compositionally biased region" description="Polar residues" evidence="1">
    <location>
        <begin position="88"/>
        <end position="101"/>
    </location>
</feature>
<feature type="compositionally biased region" description="Polar residues" evidence="1">
    <location>
        <begin position="307"/>
        <end position="345"/>
    </location>
</feature>
<feature type="compositionally biased region" description="Polar residues" evidence="1">
    <location>
        <begin position="154"/>
        <end position="170"/>
    </location>
</feature>
<name>A0AAV5REF0_STABA</name>
<feature type="compositionally biased region" description="Polar residues" evidence="1">
    <location>
        <begin position="478"/>
        <end position="490"/>
    </location>
</feature>
<feature type="compositionally biased region" description="Low complexity" evidence="1">
    <location>
        <begin position="575"/>
        <end position="584"/>
    </location>
</feature>
<evidence type="ECO:0000256" key="1">
    <source>
        <dbReference type="SAM" id="MobiDB-lite"/>
    </source>
</evidence>
<feature type="compositionally biased region" description="Low complexity" evidence="1">
    <location>
        <begin position="50"/>
        <end position="66"/>
    </location>
</feature>
<feature type="compositionally biased region" description="Low complexity" evidence="1">
    <location>
        <begin position="496"/>
        <end position="513"/>
    </location>
</feature>
<evidence type="ECO:0000313" key="2">
    <source>
        <dbReference type="EMBL" id="GMM49342.1"/>
    </source>
</evidence>
<feature type="compositionally biased region" description="Low complexity" evidence="1">
    <location>
        <begin position="140"/>
        <end position="153"/>
    </location>
</feature>
<keyword evidence="3" id="KW-1185">Reference proteome</keyword>
<gene>
    <name evidence="2" type="ORF">DASB73_003000</name>
</gene>
<feature type="compositionally biased region" description="Polar residues" evidence="1">
    <location>
        <begin position="457"/>
        <end position="471"/>
    </location>
</feature>
<feature type="region of interest" description="Disordered" evidence="1">
    <location>
        <begin position="265"/>
        <end position="602"/>
    </location>
</feature>
<protein>
    <submittedName>
        <fullName evidence="2">Uncharacterized protein</fullName>
    </submittedName>
</protein>
<feature type="region of interest" description="Disordered" evidence="1">
    <location>
        <begin position="80"/>
        <end position="172"/>
    </location>
</feature>
<sequence>MESEKPKFKINNVNSVFHPPTPAPSITQRDVPVEKHTRGVYVKGDALKDPQQPSSSTSASTAAISPVASPSLATAALKSSKIDGTGGSDSVASDNGSTSNDLQKDDLDKPNEQKEALEVDNNQLKDSKSENQQNTSETTPPASSNVESSAESNKTNSDSGYPNSFGSLKSTAGYDWADEEETWPALTDNTIGTYTANTAASANSTNPYKHGSGSSSTSAGRVRSPVPPISSDSAQTSQVSQPPASKEVWGTRNVPVAKPISEVIKEASKSNIDPRSKRTPYVTMKPGTGDGLDRFRIGRNQGAVYGSEQTLQRGAPHQTQSPSIPSASPTNSVPNRMSGYNSGFDQPNAFEDLQAVKRGQAEAERQALESQKQLELERQQRKQETIAELERVRLRREEEAKKEQEKQAKLEQMRAEYREKKLKEQQEKQEEQKKKQPAEVPESNDSQTRFKSDKLRSNSFTNTAAGTSNGKQPIKFSQIGNSNPDFSQISKRGAATEESTTATSAETGHASASKNLPKTSPFAQAKPVTPKKSQEYHKKPLGTSKDGFETDSNHHIASAKTSFDVPPTRGAKQTSDSSFLASKFSSHKDQRPAPNFKISLPKQDTQNAGFDVSAHIQMVRSFKKTGSKLSKRRRASKSTPSSLMS</sequence>
<dbReference type="Proteomes" id="UP001362899">
    <property type="component" value="Unassembled WGS sequence"/>
</dbReference>
<reference evidence="2 3" key="1">
    <citation type="journal article" date="2023" name="Elife">
        <title>Identification of key yeast species and microbe-microbe interactions impacting larval growth of Drosophila in the wild.</title>
        <authorList>
            <person name="Mure A."/>
            <person name="Sugiura Y."/>
            <person name="Maeda R."/>
            <person name="Honda K."/>
            <person name="Sakurai N."/>
            <person name="Takahashi Y."/>
            <person name="Watada M."/>
            <person name="Katoh T."/>
            <person name="Gotoh A."/>
            <person name="Gotoh Y."/>
            <person name="Taniguchi I."/>
            <person name="Nakamura K."/>
            <person name="Hayashi T."/>
            <person name="Katayama T."/>
            <person name="Uemura T."/>
            <person name="Hattori Y."/>
        </authorList>
    </citation>
    <scope>NUCLEOTIDE SEQUENCE [LARGE SCALE GENOMIC DNA]</scope>
    <source>
        <strain evidence="2 3">SB-73</strain>
    </source>
</reference>
<feature type="compositionally biased region" description="Polar residues" evidence="1">
    <location>
        <begin position="130"/>
        <end position="139"/>
    </location>
</feature>
<feature type="compositionally biased region" description="Polar residues" evidence="1">
    <location>
        <begin position="230"/>
        <end position="243"/>
    </location>
</feature>
<feature type="region of interest" description="Disordered" evidence="1">
    <location>
        <begin position="198"/>
        <end position="253"/>
    </location>
</feature>
<evidence type="ECO:0000313" key="3">
    <source>
        <dbReference type="Proteomes" id="UP001362899"/>
    </source>
</evidence>
<feature type="compositionally biased region" description="Basic residues" evidence="1">
    <location>
        <begin position="622"/>
        <end position="636"/>
    </location>
</feature>
<dbReference type="AlphaFoldDB" id="A0AAV5REF0"/>
<comment type="caution">
    <text evidence="2">The sequence shown here is derived from an EMBL/GenBank/DDBJ whole genome shotgun (WGS) entry which is preliminary data.</text>
</comment>
<accession>A0AAV5REF0</accession>
<feature type="region of interest" description="Disordered" evidence="1">
    <location>
        <begin position="1"/>
        <end position="66"/>
    </location>
</feature>
<organism evidence="2 3">
    <name type="scientific">Starmerella bacillaris</name>
    <name type="common">Yeast</name>
    <name type="synonym">Candida zemplinina</name>
    <dbReference type="NCBI Taxonomy" id="1247836"/>
    <lineage>
        <taxon>Eukaryota</taxon>
        <taxon>Fungi</taxon>
        <taxon>Dikarya</taxon>
        <taxon>Ascomycota</taxon>
        <taxon>Saccharomycotina</taxon>
        <taxon>Dipodascomycetes</taxon>
        <taxon>Dipodascales</taxon>
        <taxon>Trichomonascaceae</taxon>
        <taxon>Starmerella</taxon>
    </lineage>
</organism>
<feature type="compositionally biased region" description="Basic and acidic residues" evidence="1">
    <location>
        <begin position="265"/>
        <end position="276"/>
    </location>
</feature>